<keyword evidence="1" id="KW-0472">Membrane</keyword>
<feature type="transmembrane region" description="Helical" evidence="1">
    <location>
        <begin position="61"/>
        <end position="83"/>
    </location>
</feature>
<dbReference type="AlphaFoldDB" id="A0A7X0BTM8"/>
<reference evidence="2 3" key="1">
    <citation type="submission" date="2020-08" db="EMBL/GenBank/DDBJ databases">
        <title>Functional genomics of gut bacteria from endangered species of beetles.</title>
        <authorList>
            <person name="Carlos-Shanley C."/>
        </authorList>
    </citation>
    <scope>NUCLEOTIDE SEQUENCE [LARGE SCALE GENOMIC DNA]</scope>
    <source>
        <strain evidence="2 3">S00202</strain>
    </source>
</reference>
<dbReference type="RefSeq" id="WP_184683930.1">
    <property type="nucleotide sequence ID" value="NZ_JACHLL010000004.1"/>
</dbReference>
<dbReference type="InterPro" id="IPR007404">
    <property type="entry name" value="YdjM-like"/>
</dbReference>
<keyword evidence="3" id="KW-1185">Reference proteome</keyword>
<keyword evidence="1" id="KW-0812">Transmembrane</keyword>
<proteinExistence type="predicted"/>
<name>A0A7X0BTM8_9PSED</name>
<organism evidence="2 3">
    <name type="scientific">Pseudomonas fluvialis</name>
    <dbReference type="NCBI Taxonomy" id="1793966"/>
    <lineage>
        <taxon>Bacteria</taxon>
        <taxon>Pseudomonadati</taxon>
        <taxon>Pseudomonadota</taxon>
        <taxon>Gammaproteobacteria</taxon>
        <taxon>Pseudomonadales</taxon>
        <taxon>Pseudomonadaceae</taxon>
        <taxon>Pseudomonas</taxon>
    </lineage>
</organism>
<feature type="transmembrane region" description="Helical" evidence="1">
    <location>
        <begin position="28"/>
        <end position="49"/>
    </location>
</feature>
<protein>
    <submittedName>
        <fullName evidence="2">Inner membrane protein</fullName>
    </submittedName>
</protein>
<evidence type="ECO:0000313" key="3">
    <source>
        <dbReference type="Proteomes" id="UP000557193"/>
    </source>
</evidence>
<sequence>MFIAHLPAGYLLGRSLLRWKPTQMSQTLWLMAALLGAVAPDLDMLYFYLIDQRQHHHHSYWSHWPLLWFSLLGLAVIACMAWCGEKLPRLALLFSLNGCCHLVLDTLVGDIWWLAPWNDKPFALFSVPARFSPWWLNFILHWSFAVELFLWFLSIYAYCHRAPLPVHGADRRDPLE</sequence>
<feature type="transmembrane region" description="Helical" evidence="1">
    <location>
        <begin position="90"/>
        <end position="114"/>
    </location>
</feature>
<evidence type="ECO:0000256" key="1">
    <source>
        <dbReference type="SAM" id="Phobius"/>
    </source>
</evidence>
<evidence type="ECO:0000313" key="2">
    <source>
        <dbReference type="EMBL" id="MBB6342442.1"/>
    </source>
</evidence>
<dbReference type="EMBL" id="JACHLL010000004">
    <property type="protein sequence ID" value="MBB6342442.1"/>
    <property type="molecule type" value="Genomic_DNA"/>
</dbReference>
<accession>A0A7X0BTM8</accession>
<dbReference type="Proteomes" id="UP000557193">
    <property type="component" value="Unassembled WGS sequence"/>
</dbReference>
<dbReference type="Pfam" id="PF04307">
    <property type="entry name" value="YdjM"/>
    <property type="match status" value="1"/>
</dbReference>
<gene>
    <name evidence="2" type="ORF">HNP49_002624</name>
</gene>
<comment type="caution">
    <text evidence="2">The sequence shown here is derived from an EMBL/GenBank/DDBJ whole genome shotgun (WGS) entry which is preliminary data.</text>
</comment>
<keyword evidence="1" id="KW-1133">Transmembrane helix</keyword>
<feature type="transmembrane region" description="Helical" evidence="1">
    <location>
        <begin position="134"/>
        <end position="158"/>
    </location>
</feature>